<dbReference type="SUPFAM" id="SSF53383">
    <property type="entry name" value="PLP-dependent transferases"/>
    <property type="match status" value="1"/>
</dbReference>
<evidence type="ECO:0000256" key="4">
    <source>
        <dbReference type="ARBA" id="ARBA00022898"/>
    </source>
</evidence>
<dbReference type="GO" id="GO:0008483">
    <property type="term" value="F:transaminase activity"/>
    <property type="evidence" value="ECO:0007669"/>
    <property type="project" value="UniProtKB-KW"/>
</dbReference>
<comment type="similarity">
    <text evidence="2 6">Belongs to the group II decarboxylase family.</text>
</comment>
<keyword evidence="4 6" id="KW-0663">Pyridoxal phosphate</keyword>
<protein>
    <submittedName>
        <fullName evidence="7">Aminotransferase class V-fold PLP-dependent enzyme</fullName>
    </submittedName>
</protein>
<evidence type="ECO:0000256" key="5">
    <source>
        <dbReference type="ARBA" id="ARBA00023239"/>
    </source>
</evidence>
<evidence type="ECO:0000256" key="6">
    <source>
        <dbReference type="RuleBase" id="RU000382"/>
    </source>
</evidence>
<keyword evidence="3" id="KW-0210">Decarboxylase</keyword>
<keyword evidence="7" id="KW-0032">Aminotransferase</keyword>
<dbReference type="PANTHER" id="PTHR45677:SF8">
    <property type="entry name" value="CYSTEINE SULFINIC ACID DECARBOXYLASE"/>
    <property type="match status" value="1"/>
</dbReference>
<dbReference type="InterPro" id="IPR015424">
    <property type="entry name" value="PyrdxlP-dep_Trfase"/>
</dbReference>
<evidence type="ECO:0000313" key="8">
    <source>
        <dbReference type="Proteomes" id="UP001176806"/>
    </source>
</evidence>
<keyword evidence="8" id="KW-1185">Reference proteome</keyword>
<organism evidence="7 8">
    <name type="scientific">Flavivirga jejuensis</name>
    <dbReference type="NCBI Taxonomy" id="870487"/>
    <lineage>
        <taxon>Bacteria</taxon>
        <taxon>Pseudomonadati</taxon>
        <taxon>Bacteroidota</taxon>
        <taxon>Flavobacteriia</taxon>
        <taxon>Flavobacteriales</taxon>
        <taxon>Flavobacteriaceae</taxon>
        <taxon>Flavivirga</taxon>
    </lineage>
</organism>
<name>A0ABT8WP76_9FLAO</name>
<gene>
    <name evidence="7" type="ORF">Q4Q40_12110</name>
</gene>
<dbReference type="Gene3D" id="3.40.640.10">
    <property type="entry name" value="Type I PLP-dependent aspartate aminotransferase-like (Major domain)"/>
    <property type="match status" value="1"/>
</dbReference>
<dbReference type="InterPro" id="IPR015421">
    <property type="entry name" value="PyrdxlP-dep_Trfase_major"/>
</dbReference>
<proteinExistence type="inferred from homology"/>
<evidence type="ECO:0000256" key="1">
    <source>
        <dbReference type="ARBA" id="ARBA00001933"/>
    </source>
</evidence>
<dbReference type="PANTHER" id="PTHR45677">
    <property type="entry name" value="GLUTAMATE DECARBOXYLASE-RELATED"/>
    <property type="match status" value="1"/>
</dbReference>
<comment type="caution">
    <text evidence="7">The sequence shown here is derived from an EMBL/GenBank/DDBJ whole genome shotgun (WGS) entry which is preliminary data.</text>
</comment>
<evidence type="ECO:0000256" key="3">
    <source>
        <dbReference type="ARBA" id="ARBA00022793"/>
    </source>
</evidence>
<evidence type="ECO:0000313" key="7">
    <source>
        <dbReference type="EMBL" id="MDO5974933.1"/>
    </source>
</evidence>
<dbReference type="RefSeq" id="WP_303302087.1">
    <property type="nucleotide sequence ID" value="NZ_BAABDA010000018.1"/>
</dbReference>
<dbReference type="Pfam" id="PF00282">
    <property type="entry name" value="Pyridoxal_deC"/>
    <property type="match status" value="1"/>
</dbReference>
<reference evidence="7" key="1">
    <citation type="submission" date="2023-07" db="EMBL/GenBank/DDBJ databases">
        <title>Two novel species in the genus Flavivirga.</title>
        <authorList>
            <person name="Kwon K."/>
        </authorList>
    </citation>
    <scope>NUCLEOTIDE SEQUENCE</scope>
    <source>
        <strain evidence="7">KACC 14158</strain>
    </source>
</reference>
<sequence>MNKKDKEINKFLATAFKNYKRTTLSKKIERMLGLYKRKKNVSKRYNQQSMERLFPFKSIPETNYPVKDYIIELERKILPYGTNVSSPKFIGHMTSALPNFTLDVAKLIASLNQNVVKLETAQSATFYERQAIAMLHELLYSNTKEFYEKHIHQTNSTLGIVCSGGTIANLTSLQCARNLLYPQIEKKGLYNESKGVVLCSELGHYSIKKSMGLLGIGSDSLITIPTDDQNKICIDTLKKTIHECQKKQLKIIALIGIAGTTECGSIDPLDALAEIAEIHNIYFHVDAAWGGSIKFSETYAYLLKGIEKADSITIDGHKQLYLPMGIGLVLFKDPKMAALIEKQSEYIIRKTSIDLGKRSIEGSRPAHSFYLQAGFKLLGKKMYARLIEKGIENTNNMADYLDTLDDFELLTFPETNIFLYRYIPETLGNIPKTKTVNKALNTFNKILQKKQMEAGNSFVSYTTVPLKKYDRDLIVGLRIVLASPLVNKTDLKLIIEEQRKLAKDICLYQIYQSIA</sequence>
<comment type="cofactor">
    <cofactor evidence="1 6">
        <name>pyridoxal 5'-phosphate</name>
        <dbReference type="ChEBI" id="CHEBI:597326"/>
    </cofactor>
</comment>
<evidence type="ECO:0000256" key="2">
    <source>
        <dbReference type="ARBA" id="ARBA00009533"/>
    </source>
</evidence>
<keyword evidence="5 6" id="KW-0456">Lyase</keyword>
<keyword evidence="7" id="KW-0808">Transferase</keyword>
<dbReference type="InterPro" id="IPR002129">
    <property type="entry name" value="PyrdxlP-dep_de-COase"/>
</dbReference>
<dbReference type="EMBL" id="JAUOEL010000004">
    <property type="protein sequence ID" value="MDO5974933.1"/>
    <property type="molecule type" value="Genomic_DNA"/>
</dbReference>
<dbReference type="Proteomes" id="UP001176806">
    <property type="component" value="Unassembled WGS sequence"/>
</dbReference>
<accession>A0ABT8WP76</accession>
<dbReference type="Gene3D" id="3.90.1150.170">
    <property type="match status" value="1"/>
</dbReference>